<dbReference type="EMBL" id="QRTJ01000106">
    <property type="protein sequence ID" value="RGQ56353.1"/>
    <property type="molecule type" value="Genomic_DNA"/>
</dbReference>
<evidence type="ECO:0000313" key="2">
    <source>
        <dbReference type="Proteomes" id="UP000286137"/>
    </source>
</evidence>
<dbReference type="Proteomes" id="UP000286137">
    <property type="component" value="Unassembled WGS sequence"/>
</dbReference>
<accession>A0A412BLK5</accession>
<dbReference type="RefSeq" id="WP_118014659.1">
    <property type="nucleotide sequence ID" value="NZ_QRTJ01000106.1"/>
</dbReference>
<gene>
    <name evidence="1" type="ORF">DWY88_18740</name>
</gene>
<organism evidence="1 2">
    <name type="scientific">Mediterraneibacter gnavus</name>
    <name type="common">Ruminococcus gnavus</name>
    <dbReference type="NCBI Taxonomy" id="33038"/>
    <lineage>
        <taxon>Bacteria</taxon>
        <taxon>Bacillati</taxon>
        <taxon>Bacillota</taxon>
        <taxon>Clostridia</taxon>
        <taxon>Lachnospirales</taxon>
        <taxon>Lachnospiraceae</taxon>
        <taxon>Mediterraneibacter</taxon>
    </lineage>
</organism>
<reference evidence="1 2" key="1">
    <citation type="submission" date="2018-08" db="EMBL/GenBank/DDBJ databases">
        <title>A genome reference for cultivated species of the human gut microbiota.</title>
        <authorList>
            <person name="Zou Y."/>
            <person name="Xue W."/>
            <person name="Luo G."/>
        </authorList>
    </citation>
    <scope>NUCLEOTIDE SEQUENCE [LARGE SCALE GENOMIC DNA]</scope>
    <source>
        <strain evidence="1 2">AF27-4BH</strain>
    </source>
</reference>
<protein>
    <submittedName>
        <fullName evidence="1">Putative bacteriocin</fullName>
    </submittedName>
</protein>
<proteinExistence type="predicted"/>
<dbReference type="AlphaFoldDB" id="A0A412BLK5"/>
<evidence type="ECO:0000313" key="1">
    <source>
        <dbReference type="EMBL" id="RGQ56353.1"/>
    </source>
</evidence>
<sequence>MKLTNPVGRNVSLNADNDINPRACMCRNGFALSSALGDSDNCSNCGCNCWPWNHGSNASTASNADRASV</sequence>
<name>A0A412BLK5_MEDGN</name>
<comment type="caution">
    <text evidence="1">The sequence shown here is derived from an EMBL/GenBank/DDBJ whole genome shotgun (WGS) entry which is preliminary data.</text>
</comment>